<proteinExistence type="inferred from homology"/>
<dbReference type="PANTHER" id="PTHR11575">
    <property type="entry name" value="5'-NUCLEOTIDASE-RELATED"/>
    <property type="match status" value="1"/>
</dbReference>
<sequence length="583" mass="61184">MRGLIGLVAAAMLAGCAGQVAGPGAVPASAPVSVQIIAFNDFHGNLEAGKLAVDIPGDTPTRVPAGGAAYFASAVAKLREGQANSITVSAGDMISASPLVSSMFLDEPTIHAMNLVGVDFNAVGNHEFDRGQKELHRLQDGGCEQNTKHKPCAVEPFPGARFGYLAANVVKAGGETLFPSYGMRSFGSGASQVKVAFIGMTLKGTSTLVMASGIEGLKFEDEADTVNALVPRLKAEGADAIVVLIHQGGYSKAAFDANSCDGMTGDIFPILERLDPRVDLVVSGHTHNAYVCDYGSIDANRPLLLTSAGYGGTLLTDIRLDIDPVAGRVVAKRANNVMIQGEAFTSAKGPVPISERYARYVPEPRVAALVARYAAAAKRYEERPIGRMTAPAPRADGLQEQVLGNLVADAQLAATAAPANGGAEIALMNAGSVRAALTPRADGTITFGDIYAAQPFGNVMVIKRMTGRQLRAVLEQQFDENKAGGRNLLLVSRGFGFGYDLGKPVGQRVIDPRLNGAPLVDERVYRVVMSNFLGNGGDGFSTLIGHDEMLTAISDLDALEAYFARGPVTPPATDRTRDVTLRN</sequence>
<feature type="domain" description="Calcineurin-like phosphoesterase" evidence="3">
    <location>
        <begin position="36"/>
        <end position="288"/>
    </location>
</feature>
<evidence type="ECO:0000256" key="2">
    <source>
        <dbReference type="RuleBase" id="RU362119"/>
    </source>
</evidence>
<evidence type="ECO:0000259" key="3">
    <source>
        <dbReference type="Pfam" id="PF00149"/>
    </source>
</evidence>
<gene>
    <name evidence="5" type="ORF">RZN05_18490</name>
</gene>
<dbReference type="PROSITE" id="PS51257">
    <property type="entry name" value="PROKAR_LIPOPROTEIN"/>
    <property type="match status" value="1"/>
</dbReference>
<dbReference type="Gene3D" id="3.60.21.10">
    <property type="match status" value="1"/>
</dbReference>
<evidence type="ECO:0000313" key="6">
    <source>
        <dbReference type="Proteomes" id="UP001273531"/>
    </source>
</evidence>
<keyword evidence="6" id="KW-1185">Reference proteome</keyword>
<dbReference type="InterPro" id="IPR004843">
    <property type="entry name" value="Calcineurin-like_PHP"/>
</dbReference>
<evidence type="ECO:0000313" key="5">
    <source>
        <dbReference type="EMBL" id="MDV3458993.1"/>
    </source>
</evidence>
<dbReference type="InterPro" id="IPR036907">
    <property type="entry name" value="5'-Nucleotdase_C_sf"/>
</dbReference>
<accession>A0ABU3YCS4</accession>
<keyword evidence="2" id="KW-0378">Hydrolase</keyword>
<dbReference type="InterPro" id="IPR006179">
    <property type="entry name" value="5_nucleotidase/apyrase"/>
</dbReference>
<dbReference type="Pfam" id="PF00149">
    <property type="entry name" value="Metallophos"/>
    <property type="match status" value="1"/>
</dbReference>
<comment type="caution">
    <text evidence="5">The sequence shown here is derived from an EMBL/GenBank/DDBJ whole genome shotgun (WGS) entry which is preliminary data.</text>
</comment>
<keyword evidence="1 2" id="KW-0732">Signal</keyword>
<feature type="chain" id="PRO_5045011999" evidence="2">
    <location>
        <begin position="22"/>
        <end position="583"/>
    </location>
</feature>
<name>A0ABU3YCS4_9SPHN</name>
<protein>
    <submittedName>
        <fullName evidence="5">Bifunctional metallophosphatase/5'-nucleotidase</fullName>
    </submittedName>
</protein>
<dbReference type="EMBL" id="JAWJEJ010000002">
    <property type="protein sequence ID" value="MDV3458993.1"/>
    <property type="molecule type" value="Genomic_DNA"/>
</dbReference>
<dbReference type="PANTHER" id="PTHR11575:SF24">
    <property type="entry name" value="5'-NUCLEOTIDASE"/>
    <property type="match status" value="1"/>
</dbReference>
<dbReference type="SUPFAM" id="SSF55816">
    <property type="entry name" value="5'-nucleotidase (syn. UDP-sugar hydrolase), C-terminal domain"/>
    <property type="match status" value="1"/>
</dbReference>
<feature type="signal peptide" evidence="2">
    <location>
        <begin position="1"/>
        <end position="21"/>
    </location>
</feature>
<comment type="similarity">
    <text evidence="2">Belongs to the 5'-nucleotidase family.</text>
</comment>
<dbReference type="InterPro" id="IPR008334">
    <property type="entry name" value="5'-Nucleotdase_C"/>
</dbReference>
<dbReference type="Gene3D" id="3.90.780.10">
    <property type="entry name" value="5'-Nucleotidase, C-terminal domain"/>
    <property type="match status" value="1"/>
</dbReference>
<feature type="domain" description="5'-Nucleotidase C-terminal" evidence="4">
    <location>
        <begin position="385"/>
        <end position="542"/>
    </location>
</feature>
<organism evidence="5 6">
    <name type="scientific">Sphingomonas agrestis</name>
    <dbReference type="NCBI Taxonomy" id="3080540"/>
    <lineage>
        <taxon>Bacteria</taxon>
        <taxon>Pseudomonadati</taxon>
        <taxon>Pseudomonadota</taxon>
        <taxon>Alphaproteobacteria</taxon>
        <taxon>Sphingomonadales</taxon>
        <taxon>Sphingomonadaceae</taxon>
        <taxon>Sphingomonas</taxon>
    </lineage>
</organism>
<keyword evidence="2" id="KW-0547">Nucleotide-binding</keyword>
<dbReference type="PRINTS" id="PR01607">
    <property type="entry name" value="APYRASEFAMLY"/>
</dbReference>
<evidence type="ECO:0000259" key="4">
    <source>
        <dbReference type="Pfam" id="PF02872"/>
    </source>
</evidence>
<dbReference type="InterPro" id="IPR029052">
    <property type="entry name" value="Metallo-depent_PP-like"/>
</dbReference>
<dbReference type="RefSeq" id="WP_317228154.1">
    <property type="nucleotide sequence ID" value="NZ_JAWJEJ010000002.1"/>
</dbReference>
<evidence type="ECO:0000256" key="1">
    <source>
        <dbReference type="ARBA" id="ARBA00022729"/>
    </source>
</evidence>
<reference evidence="5 6" key="1">
    <citation type="submission" date="2023-10" db="EMBL/GenBank/DDBJ databases">
        <title>Sphingomonas sp. HF-S4 16S ribosomal RNA gene Genome sequencing and assembly.</title>
        <authorList>
            <person name="Lee H."/>
        </authorList>
    </citation>
    <scope>NUCLEOTIDE SEQUENCE [LARGE SCALE GENOMIC DNA]</scope>
    <source>
        <strain evidence="5 6">HF-S4</strain>
    </source>
</reference>
<dbReference type="Pfam" id="PF02872">
    <property type="entry name" value="5_nucleotid_C"/>
    <property type="match status" value="1"/>
</dbReference>
<dbReference type="Proteomes" id="UP001273531">
    <property type="component" value="Unassembled WGS sequence"/>
</dbReference>
<dbReference type="SUPFAM" id="SSF56300">
    <property type="entry name" value="Metallo-dependent phosphatases"/>
    <property type="match status" value="1"/>
</dbReference>